<evidence type="ECO:0000313" key="1">
    <source>
        <dbReference type="EMBL" id="KAH7930532.1"/>
    </source>
</evidence>
<sequence>MAGQKRVLEDSSSSRKPKKSKVALDKGEKGQKNEHISQPPSNLTAEEVDFPRGGGTSLTPLEVKAVRAEAIKEADEELFASAEKVKKKKSKGDLKAKAPDTRKKDSIRVEHLNYKRIVPGMKIMGQIASVQPLALVVSLPNQLMGHVPITQVSSQFTQRLEAIDENEDPSDSESEEDDHPGLRSHVPDLFEMFHPGQYVRSVVINVHAPGSTDISGLGRTRDDAAKSSRRVELSLMPEKVNDGVQKADLKGGFTLSAAVKSVEDHGYILDMGISDVSGFLSFKEAGKGNLGETKLQVGRLLDVSVVKVSANGRTCTLSVDPQLLSSSSLSEVTNVSSILPGSLVQSLITSVLPSGLNLQLLGFFVGTVDEFHLASASVEKGYKTGQKVKARVLYDIPATSPPRFALALLDHIVGLEPKALGTAANAGESSIQLAYPIGTVLDAVKVKRVEIERGLIVEIEPGLEGFVHISQATDDHVPTLSPSSGPWRVGTIHRARVTGHHPFDGILQLSLRASILAQKFLQAGDVHVGEVLKGTVKSLTDTALFVSISGDVDGVIWPNHYADIALKQPGKRFKPGGSIKCRVLTVDPGRKRIALTAKKSLVESSLPVLSSFEDARVGAVLHAVVFRVSEKGLLVEFYNNIKAYVPHREASDSAGKLSDAFVAGKVVKVRLISIDTETKRIVASIRQGASNFQATVTDIAGVEIGNAVEGVVVEIHKMNAVLTLLPSQARALMSLKNLANHRNTNPAQLKVSLKVGDKVDQLVVVSRNPEKGLVVVAGSPKTKTVLKKGALSMDSVTIGQIVGGRVTRHGRSGAHIKLTARISGSLHPTDTCDDYEAGVPFPAVDSVLKAAVIDVNESTKHLTLSTRSSRLKPAEAKPVVDREIHSVSDLEVGDTVRGFIKSVAEHGLFVMLGRGVDARVQIRELFDEYVKDWKGRFEANQLVKGRILKVDHENKKVEMTLRSGDLNRETSKSLSLADLHEHQKITGRVKRIEQYGLFIEIEGSKLSGLCHKSELSDNKDADVTVALRTFREGDRVNAIILSIDKEKRQLSLGLKPSYFEDGDLDVDSDSEVESTHEPGVFGVAEEDAQMTDAGDDEDSGPDQSDAEEESNAETDSDDEDEPMEIDVVPPSIPAASSRSTRSEQPQHQPSSLTLEGFQWFGKGNSSDDDINGSSSSGESSQEESGKKKRRRRKQIEQDLTADMHTKVPESNADFERLLLGSPDSSYLWIQYMSFQLQLSEIDKAREIGRRAIQTINFREEQERLNVWIALLNLENVYGTDDTLEAMFKDAARHNDSKTVHIRLAAILDESQKHAKAEEQYKRTCKKFSHSSKVWTLFCEHYLRRGDIEQARKLLPRSLQSLEKRKHLKTISKFAQLEYKLGDAERGKTIYEGIVDSHPKRWDLWSIYMDMEAGQGDIQSLRNLFNRVLAHKMTSHKAKSFFKKWLDLERKLGDEEGATVVKEKAIEWTQKAADAS</sequence>
<keyword evidence="2" id="KW-1185">Reference proteome</keyword>
<name>A0ACB8BYE0_9AGAM</name>
<reference evidence="1" key="1">
    <citation type="journal article" date="2021" name="New Phytol.">
        <title>Evolutionary innovations through gain and loss of genes in the ectomycorrhizal Boletales.</title>
        <authorList>
            <person name="Wu G."/>
            <person name="Miyauchi S."/>
            <person name="Morin E."/>
            <person name="Kuo A."/>
            <person name="Drula E."/>
            <person name="Varga T."/>
            <person name="Kohler A."/>
            <person name="Feng B."/>
            <person name="Cao Y."/>
            <person name="Lipzen A."/>
            <person name="Daum C."/>
            <person name="Hundley H."/>
            <person name="Pangilinan J."/>
            <person name="Johnson J."/>
            <person name="Barry K."/>
            <person name="LaButti K."/>
            <person name="Ng V."/>
            <person name="Ahrendt S."/>
            <person name="Min B."/>
            <person name="Choi I.G."/>
            <person name="Park H."/>
            <person name="Plett J.M."/>
            <person name="Magnuson J."/>
            <person name="Spatafora J.W."/>
            <person name="Nagy L.G."/>
            <person name="Henrissat B."/>
            <person name="Grigoriev I.V."/>
            <person name="Yang Z.L."/>
            <person name="Xu J."/>
            <person name="Martin F.M."/>
        </authorList>
    </citation>
    <scope>NUCLEOTIDE SEQUENCE</scope>
    <source>
        <strain evidence="1">KUC20120723A-06</strain>
    </source>
</reference>
<gene>
    <name evidence="1" type="ORF">BV22DRAFT_1078692</name>
</gene>
<accession>A0ACB8BYE0</accession>
<organism evidence="1 2">
    <name type="scientific">Leucogyrophana mollusca</name>
    <dbReference type="NCBI Taxonomy" id="85980"/>
    <lineage>
        <taxon>Eukaryota</taxon>
        <taxon>Fungi</taxon>
        <taxon>Dikarya</taxon>
        <taxon>Basidiomycota</taxon>
        <taxon>Agaricomycotina</taxon>
        <taxon>Agaricomycetes</taxon>
        <taxon>Agaricomycetidae</taxon>
        <taxon>Boletales</taxon>
        <taxon>Boletales incertae sedis</taxon>
        <taxon>Leucogyrophana</taxon>
    </lineage>
</organism>
<dbReference type="EMBL" id="MU266331">
    <property type="protein sequence ID" value="KAH7930532.1"/>
    <property type="molecule type" value="Genomic_DNA"/>
</dbReference>
<protein>
    <submittedName>
        <fullName evidence="1">Uncharacterized protein</fullName>
    </submittedName>
</protein>
<proteinExistence type="predicted"/>
<dbReference type="Proteomes" id="UP000790709">
    <property type="component" value="Unassembled WGS sequence"/>
</dbReference>
<comment type="caution">
    <text evidence="1">The sequence shown here is derived from an EMBL/GenBank/DDBJ whole genome shotgun (WGS) entry which is preliminary data.</text>
</comment>
<evidence type="ECO:0000313" key="2">
    <source>
        <dbReference type="Proteomes" id="UP000790709"/>
    </source>
</evidence>